<accession>E8UZX1</accession>
<dbReference type="SUPFAM" id="SSF49313">
    <property type="entry name" value="Cadherin-like"/>
    <property type="match status" value="1"/>
</dbReference>
<organism evidence="1 2">
    <name type="scientific">Terriglobus saanensis (strain ATCC BAA-1853 / DSM 23119 / SP1PR4)</name>
    <dbReference type="NCBI Taxonomy" id="401053"/>
    <lineage>
        <taxon>Bacteria</taxon>
        <taxon>Pseudomonadati</taxon>
        <taxon>Acidobacteriota</taxon>
        <taxon>Terriglobia</taxon>
        <taxon>Terriglobales</taxon>
        <taxon>Acidobacteriaceae</taxon>
        <taxon>Terriglobus</taxon>
    </lineage>
</organism>
<keyword evidence="2" id="KW-1185">Reference proteome</keyword>
<dbReference type="GO" id="GO:0005509">
    <property type="term" value="F:calcium ion binding"/>
    <property type="evidence" value="ECO:0007669"/>
    <property type="project" value="InterPro"/>
</dbReference>
<dbReference type="eggNOG" id="COG3468">
    <property type="taxonomic scope" value="Bacteria"/>
</dbReference>
<dbReference type="STRING" id="401053.AciPR4_0210"/>
<dbReference type="RefSeq" id="WP_013566781.1">
    <property type="nucleotide sequence ID" value="NC_014963.1"/>
</dbReference>
<name>E8UZX1_TERSS</name>
<gene>
    <name evidence="1" type="ordered locus">AciPR4_0210</name>
</gene>
<dbReference type="InterPro" id="IPR013783">
    <property type="entry name" value="Ig-like_fold"/>
</dbReference>
<protein>
    <submittedName>
        <fullName evidence="1">Ig family protein</fullName>
    </submittedName>
</protein>
<dbReference type="Pfam" id="PF05345">
    <property type="entry name" value="He_PIG"/>
    <property type="match status" value="3"/>
</dbReference>
<dbReference type="OrthoDB" id="98106at2"/>
<evidence type="ECO:0000313" key="1">
    <source>
        <dbReference type="EMBL" id="ADV81048.1"/>
    </source>
</evidence>
<proteinExistence type="predicted"/>
<dbReference type="GO" id="GO:0016020">
    <property type="term" value="C:membrane"/>
    <property type="evidence" value="ECO:0007669"/>
    <property type="project" value="InterPro"/>
</dbReference>
<dbReference type="EMBL" id="CP002467">
    <property type="protein sequence ID" value="ADV81048.1"/>
    <property type="molecule type" value="Genomic_DNA"/>
</dbReference>
<sequence length="838" mass="84409">MNYLLNKRNQFEGTITKCDGWIKPLCLIATLALTGCGSGIAPKSASTATSPTDPTSPTAPQVVALAIRSSALPTATINQPYSAAISVTGGTAPYTCSVQSGTLPVGLQLNGCAIKGTPESAAKFTGTIAVSDASTPAQQATGQFTLPLQSVLSMDSTPLPTPTVNTAYTAQVKFLGAIGSVVCQIAAGTIPTGLSFNPSTCAFSGTPTTAGNSSFTIAATDVNADTLQAPVVLKVKATPLKVLTASLPNPVKGVAYSQSIQMSGGVAPYLFALASGNLAKGLTLSTTGVISGTPTDAGATSFTLQVTDSEDAVQSIQPSFLSLVTYPVTPASGQLAGSYAFMMQSIDKSTTDSTLYRSATVGSFTADGNGLITDGELDANHHTTTNTSGSILASSFLGTYTVGAKRQGLITISTFNTDGTIAATNTYAIEGSAATETSTAALPADGEAGSMILQDRTTLAQGLTGSFALGLQGETPCQANCAAGTLSGTVAQVGQFVGEASGVISSGMGDAMIASTNIPQANLSGKYGKADLNGRVELTLALAGAPADTYPTHYAAYMLNAQQAFILSEADHSSHILLAGSAQRQSDGGFTDAALSGALLGYVTSAADSSALKVSPQVVAGSSVSTILRVAASGDGRCAVTNTDTGGLETLLKKATAAGTDASVISSVRTAAQSTGQASCQVSANGRGTLNLPVTSTTSKTRTMYLTAANRGYFLDTSYAALGKFEPQMTETTSIAAFDGSYLMGALSVTANTSAGNLGTITADGTGIATVTSNVPTSASTVSPAAPRSLTYTVTDATTGRFTFLPGSTTFYQASTGRFIALNTDPTIDSPPLMAINR</sequence>
<dbReference type="Gene3D" id="2.60.40.10">
    <property type="entry name" value="Immunoglobulins"/>
    <property type="match status" value="3"/>
</dbReference>
<dbReference type="InterPro" id="IPR015919">
    <property type="entry name" value="Cadherin-like_sf"/>
</dbReference>
<dbReference type="Proteomes" id="UP000006844">
    <property type="component" value="Chromosome"/>
</dbReference>
<reference evidence="1 2" key="1">
    <citation type="journal article" date="2012" name="Stand. Genomic Sci.">
        <title>Complete genome sequence of Terriglobus saanensis type strain SP1PR4(T), an Acidobacteria from tundra soil.</title>
        <authorList>
            <person name="Rawat S.R."/>
            <person name="Mannisto M.K."/>
            <person name="Starovoytov V."/>
            <person name="Goodwin L."/>
            <person name="Nolan M."/>
            <person name="Hauser L."/>
            <person name="Land M."/>
            <person name="Davenport K.W."/>
            <person name="Woyke T."/>
            <person name="Haggblom M.M."/>
        </authorList>
    </citation>
    <scope>NUCLEOTIDE SEQUENCE</scope>
    <source>
        <strain evidence="2">ATCC BAA-1853 / DSM 23119 / SP1PR4</strain>
    </source>
</reference>
<dbReference type="AlphaFoldDB" id="E8UZX1"/>
<dbReference type="HOGENOM" id="CLU_339163_0_0_0"/>
<dbReference type="KEGG" id="tsa:AciPR4_0210"/>
<evidence type="ECO:0000313" key="2">
    <source>
        <dbReference type="Proteomes" id="UP000006844"/>
    </source>
</evidence>